<comment type="caution">
    <text evidence="5">The sequence shown here is derived from an EMBL/GenBank/DDBJ whole genome shotgun (WGS) entry which is preliminary data.</text>
</comment>
<accession>A0A3B0AJL8</accession>
<gene>
    <name evidence="5" type="ORF">D7231_32935</name>
</gene>
<dbReference type="Pfam" id="PF00027">
    <property type="entry name" value="cNMP_binding"/>
    <property type="match status" value="1"/>
</dbReference>
<keyword evidence="2" id="KW-0560">Oxidoreductase</keyword>
<dbReference type="AlphaFoldDB" id="A0A3B0AJL8"/>
<dbReference type="Gene3D" id="3.50.50.60">
    <property type="entry name" value="FAD/NAD(P)-binding domain"/>
    <property type="match status" value="2"/>
</dbReference>
<dbReference type="Pfam" id="PF07992">
    <property type="entry name" value="Pyr_redox_2"/>
    <property type="match status" value="1"/>
</dbReference>
<dbReference type="PROSITE" id="PS50042">
    <property type="entry name" value="CNMP_BINDING_3"/>
    <property type="match status" value="1"/>
</dbReference>
<feature type="domain" description="Cyclic nucleotide-binding" evidence="4">
    <location>
        <begin position="18"/>
        <end position="134"/>
    </location>
</feature>
<dbReference type="PANTHER" id="PTHR48105">
    <property type="entry name" value="THIOREDOXIN REDUCTASE 1-RELATED-RELATED"/>
    <property type="match status" value="1"/>
</dbReference>
<evidence type="ECO:0000256" key="3">
    <source>
        <dbReference type="ARBA" id="ARBA00048132"/>
    </source>
</evidence>
<evidence type="ECO:0000313" key="6">
    <source>
        <dbReference type="Proteomes" id="UP000270343"/>
    </source>
</evidence>
<evidence type="ECO:0000259" key="4">
    <source>
        <dbReference type="PROSITE" id="PS50042"/>
    </source>
</evidence>
<organism evidence="5 6">
    <name type="scientific">Streptomyces klenkii</name>
    <dbReference type="NCBI Taxonomy" id="1420899"/>
    <lineage>
        <taxon>Bacteria</taxon>
        <taxon>Bacillati</taxon>
        <taxon>Actinomycetota</taxon>
        <taxon>Actinomycetes</taxon>
        <taxon>Kitasatosporales</taxon>
        <taxon>Streptomycetaceae</taxon>
        <taxon>Streptomyces</taxon>
    </lineage>
</organism>
<dbReference type="Proteomes" id="UP000270343">
    <property type="component" value="Unassembled WGS sequence"/>
</dbReference>
<dbReference type="InterPro" id="IPR000595">
    <property type="entry name" value="cNMP-bd_dom"/>
</dbReference>
<dbReference type="Gene3D" id="2.60.120.10">
    <property type="entry name" value="Jelly Rolls"/>
    <property type="match status" value="1"/>
</dbReference>
<dbReference type="PRINTS" id="PR00368">
    <property type="entry name" value="FADPNR"/>
</dbReference>
<dbReference type="CDD" id="cd00038">
    <property type="entry name" value="CAP_ED"/>
    <property type="match status" value="1"/>
</dbReference>
<dbReference type="InterPro" id="IPR050097">
    <property type="entry name" value="Ferredoxin-NADP_redctase_2"/>
</dbReference>
<dbReference type="EMBL" id="RBAM01000028">
    <property type="protein sequence ID" value="RKN60818.1"/>
    <property type="molecule type" value="Genomic_DNA"/>
</dbReference>
<name>A0A3B0AJL8_9ACTN</name>
<comment type="catalytic activity">
    <reaction evidence="3">
        <text>[thioredoxin]-dithiol + NADP(+) = [thioredoxin]-disulfide + NADPH + H(+)</text>
        <dbReference type="Rhea" id="RHEA:20345"/>
        <dbReference type="Rhea" id="RHEA-COMP:10698"/>
        <dbReference type="Rhea" id="RHEA-COMP:10700"/>
        <dbReference type="ChEBI" id="CHEBI:15378"/>
        <dbReference type="ChEBI" id="CHEBI:29950"/>
        <dbReference type="ChEBI" id="CHEBI:50058"/>
        <dbReference type="ChEBI" id="CHEBI:57783"/>
        <dbReference type="ChEBI" id="CHEBI:58349"/>
        <dbReference type="EC" id="1.8.1.9"/>
    </reaction>
</comment>
<dbReference type="SMART" id="SM00100">
    <property type="entry name" value="cNMP"/>
    <property type="match status" value="1"/>
</dbReference>
<dbReference type="SUPFAM" id="SSF51905">
    <property type="entry name" value="FAD/NAD(P)-binding domain"/>
    <property type="match status" value="1"/>
</dbReference>
<protein>
    <submittedName>
        <fullName evidence="5">Cyclic nucleotide-binding protein</fullName>
    </submittedName>
</protein>
<reference evidence="5 6" key="1">
    <citation type="journal article" date="2015" name="Antonie Van Leeuwenhoek">
        <title>Streptomyces klenkii sp. nov., isolated from deep marine sediment.</title>
        <authorList>
            <person name="Veyisoglu A."/>
            <person name="Sahin N."/>
        </authorList>
    </citation>
    <scope>NUCLEOTIDE SEQUENCE [LARGE SCALE GENOMIC DNA]</scope>
    <source>
        <strain evidence="5 6">KCTC 29202</strain>
    </source>
</reference>
<evidence type="ECO:0000256" key="2">
    <source>
        <dbReference type="ARBA" id="ARBA00023002"/>
    </source>
</evidence>
<evidence type="ECO:0000313" key="5">
    <source>
        <dbReference type="EMBL" id="RKN60818.1"/>
    </source>
</evidence>
<dbReference type="RefSeq" id="WP_120759739.1">
    <property type="nucleotide sequence ID" value="NZ_RBAM01000028.1"/>
</dbReference>
<keyword evidence="6" id="KW-1185">Reference proteome</keyword>
<sequence length="561" mass="59281">MAGVERRSSPAWLPASLLSSRQLRTLADLGAERTVDSGEILFSAGDASYDFFVVLDGAADIVEQLGAAEQRLVASYGPGEFLGEIGMLTGERARFAGVMRGPGRVLQVPLDRIQELIAQDPGLSDYIMRTFLERRANLLRRGAGLILIGSRYDERCRALLQSFSLSRMGVTWMDLEDQPDAEALLRELQVPVTDLPIVLIPGRPLLRNPQPADLAAEFGEPPTAVDDGQDACELLDLLVVGGGPGGLAAAVYGASEGLRTALIDAAAFGGQAGTSSRIENYLGFPAGLSGAELAARGAVQAAKFGVRLHRNARATRFVSRGGLHTVVCDDGRTFRAHDVIVATGAEYRRLDVPGIGAWEGNGVFYSATVAEARHAIGRPVAVIGGANSAGQAAMFLSRTSDPVYLLVRGDDLEHAMSRYLVDAIHSNPKIDVRVRTEAVGITGNSSVIGLDVVDRAAGQLSTLELDAVFVFIGATPCTDWLGGRLATDSKGFLLTGHDLDAVRTYGRGPLAFETSVPGVFCVGDARSGSVKRVAAAVGEGSAAVRLVFERRRIGGTETLCP</sequence>
<dbReference type="InterPro" id="IPR014710">
    <property type="entry name" value="RmlC-like_jellyroll"/>
</dbReference>
<dbReference type="OrthoDB" id="109585at2"/>
<dbReference type="SUPFAM" id="SSF51206">
    <property type="entry name" value="cAMP-binding domain-like"/>
    <property type="match status" value="1"/>
</dbReference>
<evidence type="ECO:0000256" key="1">
    <source>
        <dbReference type="ARBA" id="ARBA00022630"/>
    </source>
</evidence>
<dbReference type="InterPro" id="IPR036188">
    <property type="entry name" value="FAD/NAD-bd_sf"/>
</dbReference>
<dbReference type="PRINTS" id="PR00469">
    <property type="entry name" value="PNDRDTASEII"/>
</dbReference>
<dbReference type="InterPro" id="IPR023753">
    <property type="entry name" value="FAD/NAD-binding_dom"/>
</dbReference>
<keyword evidence="1" id="KW-0285">Flavoprotein</keyword>
<dbReference type="GO" id="GO:0004791">
    <property type="term" value="F:thioredoxin-disulfide reductase (NADPH) activity"/>
    <property type="evidence" value="ECO:0007669"/>
    <property type="project" value="UniProtKB-EC"/>
</dbReference>
<proteinExistence type="predicted"/>
<dbReference type="InterPro" id="IPR018490">
    <property type="entry name" value="cNMP-bd_dom_sf"/>
</dbReference>